<name>A0A846M5Y9_9SPHN</name>
<feature type="region of interest" description="Disordered" evidence="1">
    <location>
        <begin position="33"/>
        <end position="60"/>
    </location>
</feature>
<dbReference type="Proteomes" id="UP000576821">
    <property type="component" value="Unassembled WGS sequence"/>
</dbReference>
<proteinExistence type="predicted"/>
<reference evidence="2 3" key="1">
    <citation type="submission" date="2020-03" db="EMBL/GenBank/DDBJ databases">
        <title>Genomic Encyclopedia of Type Strains, Phase IV (KMG-IV): sequencing the most valuable type-strain genomes for metagenomic binning, comparative biology and taxonomic classification.</title>
        <authorList>
            <person name="Goeker M."/>
        </authorList>
    </citation>
    <scope>NUCLEOTIDE SEQUENCE [LARGE SCALE GENOMIC DNA]</scope>
    <source>
        <strain evidence="2 3">DSM 21299</strain>
    </source>
</reference>
<keyword evidence="3" id="KW-1185">Reference proteome</keyword>
<accession>A0A846M5Y9</accession>
<protein>
    <submittedName>
        <fullName evidence="2">Uncharacterized protein</fullName>
    </submittedName>
</protein>
<comment type="caution">
    <text evidence="2">The sequence shown here is derived from an EMBL/GenBank/DDBJ whole genome shotgun (WGS) entry which is preliminary data.</text>
</comment>
<sequence>MAEAILPNAPLVTLTNPKESFIHHASPFALSLSKGSTSSGRALEGRRRLRQAQPERGGFD</sequence>
<evidence type="ECO:0000256" key="1">
    <source>
        <dbReference type="SAM" id="MobiDB-lite"/>
    </source>
</evidence>
<evidence type="ECO:0000313" key="3">
    <source>
        <dbReference type="Proteomes" id="UP000576821"/>
    </source>
</evidence>
<dbReference type="EMBL" id="JAASQR010000002">
    <property type="protein sequence ID" value="NIJ16568.1"/>
    <property type="molecule type" value="Genomic_DNA"/>
</dbReference>
<evidence type="ECO:0000313" key="2">
    <source>
        <dbReference type="EMBL" id="NIJ16568.1"/>
    </source>
</evidence>
<gene>
    <name evidence="2" type="ORF">FHS54_001534</name>
</gene>
<dbReference type="AlphaFoldDB" id="A0A846M5Y9"/>
<organism evidence="2 3">
    <name type="scientific">Sphingobium vermicomposti</name>
    <dbReference type="NCBI Taxonomy" id="529005"/>
    <lineage>
        <taxon>Bacteria</taxon>
        <taxon>Pseudomonadati</taxon>
        <taxon>Pseudomonadota</taxon>
        <taxon>Alphaproteobacteria</taxon>
        <taxon>Sphingomonadales</taxon>
        <taxon>Sphingomonadaceae</taxon>
        <taxon>Sphingobium</taxon>
    </lineage>
</organism>